<accession>A0A0F9BPK7</accession>
<dbReference type="PROSITE" id="PS51900">
    <property type="entry name" value="CB"/>
    <property type="match status" value="1"/>
</dbReference>
<dbReference type="InterPro" id="IPR050090">
    <property type="entry name" value="Tyrosine_recombinase_XerCD"/>
</dbReference>
<dbReference type="InterPro" id="IPR011010">
    <property type="entry name" value="DNA_brk_join_enz"/>
</dbReference>
<gene>
    <name evidence="5" type="ORF">LCGC14_2421760</name>
</gene>
<feature type="domain" description="Core-binding (CB)" evidence="4">
    <location>
        <begin position="15"/>
        <end position="93"/>
    </location>
</feature>
<evidence type="ECO:0000259" key="4">
    <source>
        <dbReference type="PROSITE" id="PS51900"/>
    </source>
</evidence>
<reference evidence="5" key="1">
    <citation type="journal article" date="2015" name="Nature">
        <title>Complex archaea that bridge the gap between prokaryotes and eukaryotes.</title>
        <authorList>
            <person name="Spang A."/>
            <person name="Saw J.H."/>
            <person name="Jorgensen S.L."/>
            <person name="Zaremba-Niedzwiedzka K."/>
            <person name="Martijn J."/>
            <person name="Lind A.E."/>
            <person name="van Eijk R."/>
            <person name="Schleper C."/>
            <person name="Guy L."/>
            <person name="Ettema T.J."/>
        </authorList>
    </citation>
    <scope>NUCLEOTIDE SEQUENCE</scope>
</reference>
<evidence type="ECO:0000313" key="5">
    <source>
        <dbReference type="EMBL" id="KKL23800.1"/>
    </source>
</evidence>
<dbReference type="Gene3D" id="1.10.443.10">
    <property type="entry name" value="Intergrase catalytic core"/>
    <property type="match status" value="1"/>
</dbReference>
<keyword evidence="1" id="KW-0238">DNA-binding</keyword>
<dbReference type="InterPro" id="IPR002104">
    <property type="entry name" value="Integrase_catalytic"/>
</dbReference>
<sequence>ASILSDPDSHKRKSHITSAMIDKWGDHLATQKDNIKTRSSYISNVKRLSTWLNVEGKPLNFDSVDLFLKSVSNKRNTLNGYLAACKNFWNWATKYDQRFRALFTDKPNPFLNHDLPKTTASRAENYIAFTVEEVEQLFNEAMNKRDTNLAYLIVFGAYTGARIEEIGRISKDTTVFENEIPSYFKILEAKTKAGIREVPIPTGLIPLYTHLLEQSALNEGFLFAGKKNKNGERLNALGKRFGRLKERLGFSTLHAFHSFRGTAITQMHQAGVPYKEVIVYIVGHSQDNITLGVYSSGPSMKQKRDAIEKLKFNFAQIKSFS</sequence>
<dbReference type="PANTHER" id="PTHR30349:SF41">
    <property type="entry name" value="INTEGRASE_RECOMBINASE PROTEIN MJ0367-RELATED"/>
    <property type="match status" value="1"/>
</dbReference>
<organism evidence="5">
    <name type="scientific">marine sediment metagenome</name>
    <dbReference type="NCBI Taxonomy" id="412755"/>
    <lineage>
        <taxon>unclassified sequences</taxon>
        <taxon>metagenomes</taxon>
        <taxon>ecological metagenomes</taxon>
    </lineage>
</organism>
<dbReference type="GO" id="GO:0003677">
    <property type="term" value="F:DNA binding"/>
    <property type="evidence" value="ECO:0007669"/>
    <property type="project" value="UniProtKB-KW"/>
</dbReference>
<feature type="non-terminal residue" evidence="5">
    <location>
        <position position="1"/>
    </location>
</feature>
<dbReference type="GO" id="GO:0015074">
    <property type="term" value="P:DNA integration"/>
    <property type="evidence" value="ECO:0007669"/>
    <property type="project" value="InterPro"/>
</dbReference>
<keyword evidence="2" id="KW-0233">DNA recombination</keyword>
<proteinExistence type="predicted"/>
<dbReference type="PROSITE" id="PS51898">
    <property type="entry name" value="TYR_RECOMBINASE"/>
    <property type="match status" value="1"/>
</dbReference>
<feature type="domain" description="Tyr recombinase" evidence="3">
    <location>
        <begin position="124"/>
        <end position="308"/>
    </location>
</feature>
<comment type="caution">
    <text evidence="5">The sequence shown here is derived from an EMBL/GenBank/DDBJ whole genome shotgun (WGS) entry which is preliminary data.</text>
</comment>
<dbReference type="EMBL" id="LAZR01036838">
    <property type="protein sequence ID" value="KKL23800.1"/>
    <property type="molecule type" value="Genomic_DNA"/>
</dbReference>
<name>A0A0F9BPK7_9ZZZZ</name>
<evidence type="ECO:0008006" key="6">
    <source>
        <dbReference type="Google" id="ProtNLM"/>
    </source>
</evidence>
<evidence type="ECO:0000256" key="1">
    <source>
        <dbReference type="ARBA" id="ARBA00023125"/>
    </source>
</evidence>
<dbReference type="SUPFAM" id="SSF56349">
    <property type="entry name" value="DNA breaking-rejoining enzymes"/>
    <property type="match status" value="1"/>
</dbReference>
<dbReference type="InterPro" id="IPR013762">
    <property type="entry name" value="Integrase-like_cat_sf"/>
</dbReference>
<dbReference type="AlphaFoldDB" id="A0A0F9BPK7"/>
<dbReference type="Pfam" id="PF00589">
    <property type="entry name" value="Phage_integrase"/>
    <property type="match status" value="1"/>
</dbReference>
<dbReference type="InterPro" id="IPR044068">
    <property type="entry name" value="CB"/>
</dbReference>
<dbReference type="GO" id="GO:0006310">
    <property type="term" value="P:DNA recombination"/>
    <property type="evidence" value="ECO:0007669"/>
    <property type="project" value="UniProtKB-KW"/>
</dbReference>
<evidence type="ECO:0000256" key="2">
    <source>
        <dbReference type="ARBA" id="ARBA00023172"/>
    </source>
</evidence>
<evidence type="ECO:0000259" key="3">
    <source>
        <dbReference type="PROSITE" id="PS51898"/>
    </source>
</evidence>
<dbReference type="PANTHER" id="PTHR30349">
    <property type="entry name" value="PHAGE INTEGRASE-RELATED"/>
    <property type="match status" value="1"/>
</dbReference>
<protein>
    <recommendedName>
        <fullName evidence="6">Tyr recombinase domain-containing protein</fullName>
    </recommendedName>
</protein>